<reference evidence="2" key="1">
    <citation type="submission" date="2019-09" db="EMBL/GenBank/DDBJ databases">
        <title>Genomic analysis of Haloferax sp. CBA1149.</title>
        <authorList>
            <person name="Roh S.W."/>
        </authorList>
    </citation>
    <scope>NUCLEOTIDE SEQUENCE</scope>
    <source>
        <strain evidence="2">CBA1149</strain>
    </source>
</reference>
<dbReference type="RefSeq" id="WP_151134618.1">
    <property type="nucleotide sequence ID" value="NZ_VZUS01000001.1"/>
</dbReference>
<dbReference type="AlphaFoldDB" id="A0A643JS15"/>
<proteinExistence type="predicted"/>
<gene>
    <name evidence="2" type="ORF">Hfx1149_01050</name>
</gene>
<name>A0A643JS15_9EURY</name>
<protein>
    <submittedName>
        <fullName evidence="2">Uncharacterized protein</fullName>
    </submittedName>
</protein>
<feature type="region of interest" description="Disordered" evidence="1">
    <location>
        <begin position="22"/>
        <end position="68"/>
    </location>
</feature>
<evidence type="ECO:0000313" key="2">
    <source>
        <dbReference type="EMBL" id="KAB1186689.1"/>
    </source>
</evidence>
<organism evidence="2">
    <name type="scientific">Haloferax sp. CBA1149</name>
    <dbReference type="NCBI Taxonomy" id="2650753"/>
    <lineage>
        <taxon>Archaea</taxon>
        <taxon>Methanobacteriati</taxon>
        <taxon>Methanobacteriota</taxon>
        <taxon>Stenosarchaea group</taxon>
        <taxon>Halobacteria</taxon>
        <taxon>Halobacteriales</taxon>
        <taxon>Haloferacaceae</taxon>
        <taxon>Haloferax</taxon>
    </lineage>
</organism>
<evidence type="ECO:0000256" key="1">
    <source>
        <dbReference type="SAM" id="MobiDB-lite"/>
    </source>
</evidence>
<dbReference type="EMBL" id="VZUS01000001">
    <property type="protein sequence ID" value="KAB1186689.1"/>
    <property type="molecule type" value="Genomic_DNA"/>
</dbReference>
<comment type="caution">
    <text evidence="2">The sequence shown here is derived from an EMBL/GenBank/DDBJ whole genome shotgun (WGS) entry which is preliminary data.</text>
</comment>
<sequence length="169" mass="17707">MKRRAILAGVAGVCVSLAGCAADDDTDDRDGDQTTTETTSTTPTPTPSEPVLVEQSLSPVPTDDCPTDGRATVPAVAEGVITVEGCLWGANGCSVVRLAAADYDSDSNTATVVIQTVEDVAPDEGCTQALVPLGYRAQLRFSFQLPAAIEVVHDDVNGRRTLTRRELDT</sequence>
<accession>A0A643JS15</accession>
<dbReference type="PROSITE" id="PS51257">
    <property type="entry name" value="PROKAR_LIPOPROTEIN"/>
    <property type="match status" value="1"/>
</dbReference>
<feature type="compositionally biased region" description="Low complexity" evidence="1">
    <location>
        <begin position="33"/>
        <end position="43"/>
    </location>
</feature>